<keyword evidence="2" id="KW-1185">Reference proteome</keyword>
<dbReference type="Proteomes" id="UP000321567">
    <property type="component" value="Unassembled WGS sequence"/>
</dbReference>
<name>A0A512H4S0_9PROT</name>
<accession>A0A512H4S0</accession>
<dbReference type="AlphaFoldDB" id="A0A512H4S0"/>
<reference evidence="1 2" key="1">
    <citation type="submission" date="2019-07" db="EMBL/GenBank/DDBJ databases">
        <title>Whole genome shotgun sequence of Rhodospirillum oryzae NBRC 107573.</title>
        <authorList>
            <person name="Hosoyama A."/>
            <person name="Uohara A."/>
            <person name="Ohji S."/>
            <person name="Ichikawa N."/>
        </authorList>
    </citation>
    <scope>NUCLEOTIDE SEQUENCE [LARGE SCALE GENOMIC DNA]</scope>
    <source>
        <strain evidence="1 2">NBRC 107573</strain>
    </source>
</reference>
<organism evidence="1 2">
    <name type="scientific">Pararhodospirillum oryzae</name>
    <dbReference type="NCBI Taxonomy" id="478448"/>
    <lineage>
        <taxon>Bacteria</taxon>
        <taxon>Pseudomonadati</taxon>
        <taxon>Pseudomonadota</taxon>
        <taxon>Alphaproteobacteria</taxon>
        <taxon>Rhodospirillales</taxon>
        <taxon>Rhodospirillaceae</taxon>
        <taxon>Pararhodospirillum</taxon>
    </lineage>
</organism>
<dbReference type="EMBL" id="BJZO01000010">
    <property type="protein sequence ID" value="GEO80456.1"/>
    <property type="molecule type" value="Genomic_DNA"/>
</dbReference>
<protein>
    <submittedName>
        <fullName evidence="1">Uncharacterized protein</fullName>
    </submittedName>
</protein>
<gene>
    <name evidence="1" type="ORF">ROR02_05870</name>
</gene>
<comment type="caution">
    <text evidence="1">The sequence shown here is derived from an EMBL/GenBank/DDBJ whole genome shotgun (WGS) entry which is preliminary data.</text>
</comment>
<proteinExistence type="predicted"/>
<evidence type="ECO:0000313" key="2">
    <source>
        <dbReference type="Proteomes" id="UP000321567"/>
    </source>
</evidence>
<sequence length="47" mass="5795">MLHYRISYELLQIITYLCLSSWEIRDQIPIKKILRGFEWPHTYALEI</sequence>
<evidence type="ECO:0000313" key="1">
    <source>
        <dbReference type="EMBL" id="GEO80456.1"/>
    </source>
</evidence>